<feature type="chain" id="PRO_5044533539" description="Dirigent protein" evidence="4">
    <location>
        <begin position="25"/>
        <end position="175"/>
    </location>
</feature>
<gene>
    <name evidence="5" type="ORF">URODEC1_LOCUS57696</name>
</gene>
<dbReference type="Proteomes" id="UP001497457">
    <property type="component" value="Chromosome 22rd"/>
</dbReference>
<dbReference type="GO" id="GO:0048046">
    <property type="term" value="C:apoplast"/>
    <property type="evidence" value="ECO:0007669"/>
    <property type="project" value="UniProtKB-SubCell"/>
</dbReference>
<dbReference type="Pfam" id="PF03018">
    <property type="entry name" value="Dirigent"/>
    <property type="match status" value="1"/>
</dbReference>
<keyword evidence="4" id="KW-0732">Signal</keyword>
<dbReference type="InterPro" id="IPR004265">
    <property type="entry name" value="Dirigent"/>
</dbReference>
<dbReference type="GO" id="GO:0009699">
    <property type="term" value="P:phenylpropanoid biosynthetic process"/>
    <property type="evidence" value="ECO:0007669"/>
    <property type="project" value="UniProtKB-ARBA"/>
</dbReference>
<evidence type="ECO:0000256" key="3">
    <source>
        <dbReference type="ARBA" id="ARBA00022525"/>
    </source>
</evidence>
<name>A0ABC9ATW1_9POAL</name>
<evidence type="ECO:0000313" key="6">
    <source>
        <dbReference type="Proteomes" id="UP001497457"/>
    </source>
</evidence>
<sequence length="175" mass="19152">MARPSHFLTIILISPLAMVCPSFSCPDTCKDEINLSLYLRQASTPPNPNQEVIYQPEPPKTFGAVAIMDWTLLDAPVATAKVLGHAQGVHVMSDLARVLWYTSFNLVFQGDRFNGSTLQVMGVTSTAAGEWAIVGGTGQLAMASGTIKHQYVAWSDVEYFRKIDIHALYTSNSMN</sequence>
<keyword evidence="6" id="KW-1185">Reference proteome</keyword>
<evidence type="ECO:0000256" key="4">
    <source>
        <dbReference type="RuleBase" id="RU363099"/>
    </source>
</evidence>
<protein>
    <recommendedName>
        <fullName evidence="4">Dirigent protein</fullName>
    </recommendedName>
</protein>
<comment type="similarity">
    <text evidence="1 4">Belongs to the plant dirigent protein family.</text>
</comment>
<evidence type="ECO:0000313" key="5">
    <source>
        <dbReference type="EMBL" id="CAL4984890.1"/>
    </source>
</evidence>
<dbReference type="PANTHER" id="PTHR21495">
    <property type="entry name" value="NUCLEOPORIN-RELATED"/>
    <property type="match status" value="1"/>
</dbReference>
<organism evidence="5 6">
    <name type="scientific">Urochloa decumbens</name>
    <dbReference type="NCBI Taxonomy" id="240449"/>
    <lineage>
        <taxon>Eukaryota</taxon>
        <taxon>Viridiplantae</taxon>
        <taxon>Streptophyta</taxon>
        <taxon>Embryophyta</taxon>
        <taxon>Tracheophyta</taxon>
        <taxon>Spermatophyta</taxon>
        <taxon>Magnoliopsida</taxon>
        <taxon>Liliopsida</taxon>
        <taxon>Poales</taxon>
        <taxon>Poaceae</taxon>
        <taxon>PACMAD clade</taxon>
        <taxon>Panicoideae</taxon>
        <taxon>Panicodae</taxon>
        <taxon>Paniceae</taxon>
        <taxon>Melinidinae</taxon>
        <taxon>Urochloa</taxon>
    </lineage>
</organism>
<dbReference type="EMBL" id="OZ075132">
    <property type="protein sequence ID" value="CAL4984890.1"/>
    <property type="molecule type" value="Genomic_DNA"/>
</dbReference>
<proteinExistence type="inferred from homology"/>
<comment type="subcellular location">
    <subcellularLocation>
        <location evidence="4">Secreted</location>
        <location evidence="4">Extracellular space</location>
        <location evidence="4">Apoplast</location>
    </subcellularLocation>
</comment>
<comment type="subunit">
    <text evidence="2 4">Homodimer.</text>
</comment>
<evidence type="ECO:0000256" key="1">
    <source>
        <dbReference type="ARBA" id="ARBA00010746"/>
    </source>
</evidence>
<dbReference type="InterPro" id="IPR044859">
    <property type="entry name" value="Allene_oxi_cyc_Dirigent"/>
</dbReference>
<dbReference type="AlphaFoldDB" id="A0ABC9ATW1"/>
<feature type="signal peptide" evidence="4">
    <location>
        <begin position="1"/>
        <end position="24"/>
    </location>
</feature>
<comment type="function">
    <text evidence="4">Dirigent proteins impart stereoselectivity on the phenoxy radical-coupling reaction, yielding optically active lignans from two molecules of coniferyl alcohol in the biosynthesis of lignans, flavonolignans, and alkaloids and thus plays a central role in plant secondary metabolism.</text>
</comment>
<reference evidence="5" key="1">
    <citation type="submission" date="2024-10" db="EMBL/GenBank/DDBJ databases">
        <authorList>
            <person name="Ryan C."/>
        </authorList>
    </citation>
    <scope>NUCLEOTIDE SEQUENCE [LARGE SCALE GENOMIC DNA]</scope>
</reference>
<accession>A0ABC9ATW1</accession>
<dbReference type="Gene3D" id="2.40.480.10">
    <property type="entry name" value="Allene oxide cyclase-like"/>
    <property type="match status" value="1"/>
</dbReference>
<keyword evidence="4" id="KW-0052">Apoplast</keyword>
<evidence type="ECO:0000256" key="2">
    <source>
        <dbReference type="ARBA" id="ARBA00011738"/>
    </source>
</evidence>
<keyword evidence="3 4" id="KW-0964">Secreted</keyword>